<feature type="region of interest" description="Disordered" evidence="9">
    <location>
        <begin position="127"/>
        <end position="163"/>
    </location>
</feature>
<comment type="subcellular location">
    <subcellularLocation>
        <location evidence="2">Membrane</location>
        <topology evidence="2">Multi-pass membrane protein</topology>
    </subcellularLocation>
    <subcellularLocation>
        <location evidence="8">Mitochondrion inner membrane</location>
        <topology evidence="8">Multi-pass membrane protein</topology>
        <orientation evidence="8">Matrix side</orientation>
    </subcellularLocation>
</comment>
<keyword evidence="8" id="KW-0831">Ubiquinone biosynthesis</keyword>
<dbReference type="FunFam" id="1.10.357.140:FF:000003">
    <property type="entry name" value="4-hydroxybenzoate polyprenyltransferase, mitochondrial"/>
    <property type="match status" value="1"/>
</dbReference>
<dbReference type="AlphaFoldDB" id="A0A7S4VZF8"/>
<dbReference type="InterPro" id="IPR039653">
    <property type="entry name" value="Prenyltransferase"/>
</dbReference>
<dbReference type="CDD" id="cd13959">
    <property type="entry name" value="PT_UbiA_COQ2"/>
    <property type="match status" value="1"/>
</dbReference>
<dbReference type="FunFam" id="1.20.120.1780:FF:000001">
    <property type="entry name" value="4-hydroxybenzoate octaprenyltransferase"/>
    <property type="match status" value="1"/>
</dbReference>
<dbReference type="NCBIfam" id="TIGR01474">
    <property type="entry name" value="ubiA_proteo"/>
    <property type="match status" value="1"/>
</dbReference>
<dbReference type="GO" id="GO:0008299">
    <property type="term" value="P:isoprenoid biosynthetic process"/>
    <property type="evidence" value="ECO:0007669"/>
    <property type="project" value="UniProtKB-UniRule"/>
</dbReference>
<dbReference type="InterPro" id="IPR044878">
    <property type="entry name" value="UbiA_sf"/>
</dbReference>
<dbReference type="Gene3D" id="1.20.120.1780">
    <property type="entry name" value="UbiA prenyltransferase"/>
    <property type="match status" value="1"/>
</dbReference>
<keyword evidence="8" id="KW-0496">Mitochondrion</keyword>
<reference evidence="10" key="1">
    <citation type="submission" date="2021-01" db="EMBL/GenBank/DDBJ databases">
        <authorList>
            <person name="Corre E."/>
            <person name="Pelletier E."/>
            <person name="Niang G."/>
            <person name="Scheremetjew M."/>
            <person name="Finn R."/>
            <person name="Kale V."/>
            <person name="Holt S."/>
            <person name="Cochrane G."/>
            <person name="Meng A."/>
            <person name="Brown T."/>
            <person name="Cohen L."/>
        </authorList>
    </citation>
    <scope>NUCLEOTIDE SEQUENCE</scope>
    <source>
        <strain evidence="10">GSO104</strain>
    </source>
</reference>
<dbReference type="PANTHER" id="PTHR11048">
    <property type="entry name" value="PRENYLTRANSFERASES"/>
    <property type="match status" value="1"/>
</dbReference>
<evidence type="ECO:0000256" key="8">
    <source>
        <dbReference type="HAMAP-Rule" id="MF_03189"/>
    </source>
</evidence>
<evidence type="ECO:0000256" key="2">
    <source>
        <dbReference type="ARBA" id="ARBA00004141"/>
    </source>
</evidence>
<keyword evidence="5 8" id="KW-0812">Transmembrane</keyword>
<dbReference type="EMBL" id="HBNS01033929">
    <property type="protein sequence ID" value="CAE4629382.1"/>
    <property type="molecule type" value="Transcribed_RNA"/>
</dbReference>
<comment type="pathway">
    <text evidence="8">Cofactor biosynthesis; ubiquinone biosynthesis.</text>
</comment>
<feature type="compositionally biased region" description="Polar residues" evidence="9">
    <location>
        <begin position="151"/>
        <end position="163"/>
    </location>
</feature>
<dbReference type="InterPro" id="IPR030470">
    <property type="entry name" value="UbiA_prenylTrfase_CS"/>
</dbReference>
<keyword evidence="7 8" id="KW-0472">Membrane</keyword>
<dbReference type="HAMAP" id="MF_01635">
    <property type="entry name" value="UbiA"/>
    <property type="match status" value="1"/>
</dbReference>
<evidence type="ECO:0000256" key="9">
    <source>
        <dbReference type="SAM" id="MobiDB-lite"/>
    </source>
</evidence>
<dbReference type="UniPathway" id="UPA00232"/>
<dbReference type="PROSITE" id="PS00943">
    <property type="entry name" value="UBIA"/>
    <property type="match status" value="1"/>
</dbReference>
<dbReference type="GO" id="GO:0005743">
    <property type="term" value="C:mitochondrial inner membrane"/>
    <property type="evidence" value="ECO:0007669"/>
    <property type="project" value="UniProtKB-SubCell"/>
</dbReference>
<keyword evidence="8" id="KW-0414">Isoprene biosynthesis</keyword>
<dbReference type="InterPro" id="IPR006370">
    <property type="entry name" value="HB_polyprenyltransferase-like"/>
</dbReference>
<protein>
    <recommendedName>
        <fullName evidence="8">4-hydroxybenzoate polyprenyltransferase, mitochondrial</fullName>
        <shortName evidence="8">4-HB polyprenyltransferase</shortName>
        <ecNumber evidence="8">2.5.1.39</ecNumber>
    </recommendedName>
    <alternativeName>
        <fullName evidence="8">Para-hydroxybenzoate--polyprenyltransferase</fullName>
        <shortName evidence="8">PHB:PPT</shortName>
        <shortName evidence="8">PHB:polyprenyltransferase</shortName>
    </alternativeName>
</protein>
<evidence type="ECO:0000256" key="7">
    <source>
        <dbReference type="ARBA" id="ARBA00023136"/>
    </source>
</evidence>
<keyword evidence="4 8" id="KW-0808">Transferase</keyword>
<comment type="cofactor">
    <cofactor evidence="1 8">
        <name>Mg(2+)</name>
        <dbReference type="ChEBI" id="CHEBI:18420"/>
    </cofactor>
</comment>
<gene>
    <name evidence="10" type="ORF">DBRI00130_LOCUS26557</name>
</gene>
<comment type="function">
    <text evidence="8">Catalyzes the prenylation of para-hydroxybenzoate (PHB) with an all-trans polyprenyl group. Mediates the second step in the final reaction sequence of coenzyme Q (CoQ) biosynthesis, which is the condensation of the polyisoprenoid side chain with PHB, generating the first membrane-bound Q intermediate.</text>
</comment>
<dbReference type="PANTHER" id="PTHR11048:SF28">
    <property type="entry name" value="4-HYDROXYBENZOATE POLYPRENYLTRANSFERASE, MITOCHONDRIAL"/>
    <property type="match status" value="1"/>
</dbReference>
<proteinExistence type="inferred from homology"/>
<evidence type="ECO:0000256" key="1">
    <source>
        <dbReference type="ARBA" id="ARBA00001946"/>
    </source>
</evidence>
<dbReference type="Gene3D" id="1.10.357.140">
    <property type="entry name" value="UbiA prenyltransferase"/>
    <property type="match status" value="1"/>
</dbReference>
<organism evidence="10">
    <name type="scientific">Ditylum brightwellii</name>
    <dbReference type="NCBI Taxonomy" id="49249"/>
    <lineage>
        <taxon>Eukaryota</taxon>
        <taxon>Sar</taxon>
        <taxon>Stramenopiles</taxon>
        <taxon>Ochrophyta</taxon>
        <taxon>Bacillariophyta</taxon>
        <taxon>Mediophyceae</taxon>
        <taxon>Lithodesmiophycidae</taxon>
        <taxon>Lithodesmiales</taxon>
        <taxon>Lithodesmiaceae</taxon>
        <taxon>Ditylum</taxon>
    </lineage>
</organism>
<dbReference type="Pfam" id="PF01040">
    <property type="entry name" value="UbiA"/>
    <property type="match status" value="1"/>
</dbReference>
<evidence type="ECO:0000256" key="3">
    <source>
        <dbReference type="ARBA" id="ARBA00005985"/>
    </source>
</evidence>
<keyword evidence="8" id="KW-0999">Mitochondrion inner membrane</keyword>
<dbReference type="GO" id="GO:0008412">
    <property type="term" value="F:4-hydroxybenzoate polyprenyltransferase activity"/>
    <property type="evidence" value="ECO:0007669"/>
    <property type="project" value="UniProtKB-EC"/>
</dbReference>
<dbReference type="EC" id="2.5.1.39" evidence="8"/>
<evidence type="ECO:0000256" key="5">
    <source>
        <dbReference type="ARBA" id="ARBA00022692"/>
    </source>
</evidence>
<comment type="catalytic activity">
    <reaction evidence="8">
        <text>an all-trans-polyprenyl diphosphate + 4-hydroxybenzoate = a 4-hydroxy-3-(all-trans-polyprenyl)benzoate + diphosphate</text>
        <dbReference type="Rhea" id="RHEA:44504"/>
        <dbReference type="Rhea" id="RHEA-COMP:9514"/>
        <dbReference type="Rhea" id="RHEA-COMP:9564"/>
        <dbReference type="ChEBI" id="CHEBI:17879"/>
        <dbReference type="ChEBI" id="CHEBI:33019"/>
        <dbReference type="ChEBI" id="CHEBI:58914"/>
        <dbReference type="ChEBI" id="CHEBI:78396"/>
        <dbReference type="EC" id="2.5.1.39"/>
    </reaction>
</comment>
<comment type="similarity">
    <text evidence="3 8">Belongs to the UbiA prenyltransferase family.</text>
</comment>
<accession>A0A7S4VZF8</accession>
<evidence type="ECO:0000313" key="10">
    <source>
        <dbReference type="EMBL" id="CAE4629382.1"/>
    </source>
</evidence>
<dbReference type="GO" id="GO:0006744">
    <property type="term" value="P:ubiquinone biosynthetic process"/>
    <property type="evidence" value="ECO:0007669"/>
    <property type="project" value="UniProtKB-UniRule"/>
</dbReference>
<sequence>MLASSTFSPRRIVIHSPLVSSILRKPSSPQSTLSSSLPVRTSRVLYSRKNATLSSSPTHFYSLGLKIASFSRRSVHLRHYSGHRRCRRHGTTHRPLVSLWTYGDNFIRNDAFDASNNFLVVREYSSSTDNEPTSKSTASKSKGKHVEESVNDTASTSSPSSTWVDTRLPTSLQPYAKLARMDKPIGTMLLLWPCFWSTAIAAPAGSLPDLKLLGLFTVGSFVMRGAGCTINDMWDSDFDKSVSRTKTRPLASGELTHHQASKFLLAQLTTGLGVLLSLPHLEYCFVLGASSLPLVFSYPLMKRYTNWPQLVLGLTFNWGAFMGWAATHGSLDYSVVLPLYASGVTWTLVYDTLYAHQDKKDDAKLGLKSTALHFGDNTKPILHAFSTFTFANWLMVGNQLGYDSWMYYGGCGLAYSHLLWQVHTAKLNEKEGDDNLGSRFRSNSHVGALVFVSCVAGNVMATV</sequence>
<evidence type="ECO:0000256" key="4">
    <source>
        <dbReference type="ARBA" id="ARBA00022679"/>
    </source>
</evidence>
<dbReference type="InterPro" id="IPR000537">
    <property type="entry name" value="UbiA_prenyltransferase"/>
</dbReference>
<name>A0A7S4VZF8_9STRA</name>
<evidence type="ECO:0000256" key="6">
    <source>
        <dbReference type="ARBA" id="ARBA00022989"/>
    </source>
</evidence>
<keyword evidence="6 8" id="KW-1133">Transmembrane helix</keyword>